<organism evidence="1 2">
    <name type="scientific">Peronosclerospora sorghi</name>
    <dbReference type="NCBI Taxonomy" id="230839"/>
    <lineage>
        <taxon>Eukaryota</taxon>
        <taxon>Sar</taxon>
        <taxon>Stramenopiles</taxon>
        <taxon>Oomycota</taxon>
        <taxon>Peronosporomycetes</taxon>
        <taxon>Peronosporales</taxon>
        <taxon>Peronosporaceae</taxon>
        <taxon>Peronosclerospora</taxon>
    </lineage>
</organism>
<dbReference type="EMBL" id="CM047580">
    <property type="protein sequence ID" value="KAI9920590.1"/>
    <property type="molecule type" value="Genomic_DNA"/>
</dbReference>
<evidence type="ECO:0000313" key="1">
    <source>
        <dbReference type="EMBL" id="KAI9920590.1"/>
    </source>
</evidence>
<protein>
    <submittedName>
        <fullName evidence="1">Uncharacterized protein</fullName>
    </submittedName>
</protein>
<sequence length="140" mass="15969">MTQGTWASKAGTCPTVTPEDFFWISARQVVECTISIAVEMFHFLPIVVATVTLHWRAVRFKIAIKLFTRRWQRCYLKVLDLLYANTSFPCFGVVVNPQVPLQHGHDYCPVQMLPQQKCQKAALPAASIHRHLRDLVCTRG</sequence>
<evidence type="ECO:0000313" key="2">
    <source>
        <dbReference type="Proteomes" id="UP001163321"/>
    </source>
</evidence>
<keyword evidence="2" id="KW-1185">Reference proteome</keyword>
<accession>A0ACC0WNZ0</accession>
<proteinExistence type="predicted"/>
<name>A0ACC0WNZ0_9STRA</name>
<reference evidence="1 2" key="1">
    <citation type="journal article" date="2022" name="bioRxiv">
        <title>The genome of the oomycete Peronosclerospora sorghi, a cosmopolitan pathogen of maize and sorghum, is inflated with dispersed pseudogenes.</title>
        <authorList>
            <person name="Fletcher K."/>
            <person name="Martin F."/>
            <person name="Isakeit T."/>
            <person name="Cavanaugh K."/>
            <person name="Magill C."/>
            <person name="Michelmore R."/>
        </authorList>
    </citation>
    <scope>NUCLEOTIDE SEQUENCE [LARGE SCALE GENOMIC DNA]</scope>
    <source>
        <strain evidence="1">P6</strain>
    </source>
</reference>
<gene>
    <name evidence="1" type="ORF">PsorP6_000063</name>
</gene>
<dbReference type="Proteomes" id="UP001163321">
    <property type="component" value="Chromosome 1"/>
</dbReference>
<comment type="caution">
    <text evidence="1">The sequence shown here is derived from an EMBL/GenBank/DDBJ whole genome shotgun (WGS) entry which is preliminary data.</text>
</comment>